<keyword evidence="3" id="KW-1185">Reference proteome</keyword>
<comment type="caution">
    <text evidence="2">The sequence shown here is derived from an EMBL/GenBank/DDBJ whole genome shotgun (WGS) entry which is preliminary data.</text>
</comment>
<dbReference type="Pfam" id="PF04979">
    <property type="entry name" value="IPP-2"/>
    <property type="match status" value="1"/>
</dbReference>
<organism evidence="2 3">
    <name type="scientific">Prymnesium parvum</name>
    <name type="common">Toxic golden alga</name>
    <dbReference type="NCBI Taxonomy" id="97485"/>
    <lineage>
        <taxon>Eukaryota</taxon>
        <taxon>Haptista</taxon>
        <taxon>Haptophyta</taxon>
        <taxon>Prymnesiophyceae</taxon>
        <taxon>Prymnesiales</taxon>
        <taxon>Prymnesiaceae</taxon>
        <taxon>Prymnesium</taxon>
    </lineage>
</organism>
<feature type="compositionally biased region" description="Low complexity" evidence="1">
    <location>
        <begin position="51"/>
        <end position="62"/>
    </location>
</feature>
<dbReference type="EMBL" id="JBGBPQ010000005">
    <property type="protein sequence ID" value="KAL1524438.1"/>
    <property type="molecule type" value="Genomic_DNA"/>
</dbReference>
<evidence type="ECO:0000313" key="3">
    <source>
        <dbReference type="Proteomes" id="UP001515480"/>
    </source>
</evidence>
<proteinExistence type="predicted"/>
<dbReference type="PANTHER" id="PTHR12398">
    <property type="entry name" value="PROTEIN PHOSPHATASE INHIBITOR"/>
    <property type="match status" value="1"/>
</dbReference>
<dbReference type="GO" id="GO:0009966">
    <property type="term" value="P:regulation of signal transduction"/>
    <property type="evidence" value="ECO:0007669"/>
    <property type="project" value="InterPro"/>
</dbReference>
<accession>A0AB34JU71</accession>
<gene>
    <name evidence="2" type="ORF">AB1Y20_019333</name>
</gene>
<feature type="compositionally biased region" description="Basic and acidic residues" evidence="1">
    <location>
        <begin position="100"/>
        <end position="109"/>
    </location>
</feature>
<evidence type="ECO:0000313" key="2">
    <source>
        <dbReference type="EMBL" id="KAL1524438.1"/>
    </source>
</evidence>
<dbReference type="InterPro" id="IPR007062">
    <property type="entry name" value="PPI-2"/>
</dbReference>
<evidence type="ECO:0008006" key="4">
    <source>
        <dbReference type="Google" id="ProtNLM"/>
    </source>
</evidence>
<dbReference type="Proteomes" id="UP001515480">
    <property type="component" value="Unassembled WGS sequence"/>
</dbReference>
<feature type="compositionally biased region" description="Polar residues" evidence="1">
    <location>
        <begin position="72"/>
        <end position="87"/>
    </location>
</feature>
<feature type="region of interest" description="Disordered" evidence="1">
    <location>
        <begin position="16"/>
        <end position="154"/>
    </location>
</feature>
<dbReference type="PANTHER" id="PTHR12398:SF20">
    <property type="entry name" value="PROTEIN PHOSPHATASE 1 REGULATORY INHIBITOR SUBUNIT 2"/>
    <property type="match status" value="1"/>
</dbReference>
<dbReference type="GO" id="GO:0004864">
    <property type="term" value="F:protein phosphatase inhibitor activity"/>
    <property type="evidence" value="ECO:0007669"/>
    <property type="project" value="InterPro"/>
</dbReference>
<name>A0AB34JU71_PRYPA</name>
<reference evidence="2 3" key="1">
    <citation type="journal article" date="2024" name="Science">
        <title>Giant polyketide synthase enzymes in the biosynthesis of giant marine polyether toxins.</title>
        <authorList>
            <person name="Fallon T.R."/>
            <person name="Shende V.V."/>
            <person name="Wierzbicki I.H."/>
            <person name="Pendleton A.L."/>
            <person name="Watervoot N.F."/>
            <person name="Auber R.P."/>
            <person name="Gonzalez D.J."/>
            <person name="Wisecaver J.H."/>
            <person name="Moore B.S."/>
        </authorList>
    </citation>
    <scope>NUCLEOTIDE SEQUENCE [LARGE SCALE GENOMIC DNA]</scope>
    <source>
        <strain evidence="2 3">12B1</strain>
    </source>
</reference>
<dbReference type="AlphaFoldDB" id="A0AB34JU71"/>
<feature type="compositionally biased region" description="Basic and acidic residues" evidence="1">
    <location>
        <begin position="22"/>
        <end position="31"/>
    </location>
</feature>
<sequence length="154" mass="17059">MDRASSIKWDEVNLAANEEEKESAQRTKIAEPKTPFHYLGDDGEPEPWPPKAAAAVPVTPQPSSSDLLGGSKSANPEASQYHENTLQVGMHDLGALAAHAMERREKAEQGEDDSSESEEEKRRKFEAHRKAHYQTGSLAELRAKMTDMEENDGE</sequence>
<evidence type="ECO:0000256" key="1">
    <source>
        <dbReference type="SAM" id="MobiDB-lite"/>
    </source>
</evidence>
<protein>
    <recommendedName>
        <fullName evidence="4">Protein phosphatase inhibitor 2</fullName>
    </recommendedName>
</protein>